<dbReference type="GO" id="GO:0051301">
    <property type="term" value="P:cell division"/>
    <property type="evidence" value="ECO:0007669"/>
    <property type="project" value="UniProtKB-KW"/>
</dbReference>
<comment type="subcellular location">
    <subcellularLocation>
        <location evidence="1">Cytoplasm</location>
    </subcellularLocation>
</comment>
<evidence type="ECO:0000256" key="9">
    <source>
        <dbReference type="ARBA" id="ARBA00023316"/>
    </source>
</evidence>
<evidence type="ECO:0000313" key="16">
    <source>
        <dbReference type="EMBL" id="MBI2466191.1"/>
    </source>
</evidence>
<evidence type="ECO:0000256" key="11">
    <source>
        <dbReference type="ARBA" id="ARBA00039108"/>
    </source>
</evidence>
<comment type="catalytic activity">
    <reaction evidence="13">
        <text>phosphoenolpyruvate + UDP-N-acetyl-alpha-D-glucosamine = UDP-N-acetyl-3-O-(1-carboxyvinyl)-alpha-D-glucosamine + phosphate</text>
        <dbReference type="Rhea" id="RHEA:18681"/>
        <dbReference type="ChEBI" id="CHEBI:43474"/>
        <dbReference type="ChEBI" id="CHEBI:57705"/>
        <dbReference type="ChEBI" id="CHEBI:58702"/>
        <dbReference type="ChEBI" id="CHEBI:68483"/>
        <dbReference type="EC" id="2.5.1.7"/>
    </reaction>
</comment>
<evidence type="ECO:0000256" key="1">
    <source>
        <dbReference type="ARBA" id="ARBA00004496"/>
    </source>
</evidence>
<evidence type="ECO:0000256" key="13">
    <source>
        <dbReference type="ARBA" id="ARBA00047527"/>
    </source>
</evidence>
<dbReference type="Pfam" id="PF00275">
    <property type="entry name" value="EPSP_synthase"/>
    <property type="match status" value="1"/>
</dbReference>
<name>A0A931YE06_9BACT</name>
<comment type="pathway">
    <text evidence="2">Cell wall biogenesis; peptidoglycan biosynthesis.</text>
</comment>
<dbReference type="PANTHER" id="PTHR43783:SF1">
    <property type="entry name" value="UDP-N-ACETYLGLUCOSAMINE 1-CARBOXYVINYLTRANSFERASE"/>
    <property type="match status" value="1"/>
</dbReference>
<evidence type="ECO:0000256" key="2">
    <source>
        <dbReference type="ARBA" id="ARBA00004752"/>
    </source>
</evidence>
<keyword evidence="6" id="KW-0133">Cell shape</keyword>
<dbReference type="GO" id="GO:0005737">
    <property type="term" value="C:cytoplasm"/>
    <property type="evidence" value="ECO:0007669"/>
    <property type="project" value="UniProtKB-SubCell"/>
</dbReference>
<dbReference type="InterPro" id="IPR050068">
    <property type="entry name" value="MurA_subfamily"/>
</dbReference>
<evidence type="ECO:0000313" key="17">
    <source>
        <dbReference type="Proteomes" id="UP000709672"/>
    </source>
</evidence>
<dbReference type="Proteomes" id="UP000709672">
    <property type="component" value="Unassembled WGS sequence"/>
</dbReference>
<keyword evidence="7" id="KW-0573">Peptidoglycan synthesis</keyword>
<dbReference type="GO" id="GO:0008360">
    <property type="term" value="P:regulation of cell shape"/>
    <property type="evidence" value="ECO:0007669"/>
    <property type="project" value="UniProtKB-KW"/>
</dbReference>
<dbReference type="EMBL" id="JACPHQ010000043">
    <property type="protein sequence ID" value="MBI2466191.1"/>
    <property type="molecule type" value="Genomic_DNA"/>
</dbReference>
<evidence type="ECO:0000256" key="4">
    <source>
        <dbReference type="ARBA" id="ARBA00022618"/>
    </source>
</evidence>
<keyword evidence="4" id="KW-0132">Cell division</keyword>
<dbReference type="NCBIfam" id="NF006873">
    <property type="entry name" value="PRK09369.1"/>
    <property type="match status" value="1"/>
</dbReference>
<keyword evidence="5 16" id="KW-0808">Transferase</keyword>
<evidence type="ECO:0000256" key="7">
    <source>
        <dbReference type="ARBA" id="ARBA00022984"/>
    </source>
</evidence>
<evidence type="ECO:0000256" key="10">
    <source>
        <dbReference type="ARBA" id="ARBA00038367"/>
    </source>
</evidence>
<dbReference type="PANTHER" id="PTHR43783">
    <property type="entry name" value="UDP-N-ACETYLGLUCOSAMINE 1-CARBOXYVINYLTRANSFERASE"/>
    <property type="match status" value="1"/>
</dbReference>
<keyword evidence="9" id="KW-0961">Cell wall biogenesis/degradation</keyword>
<dbReference type="InterPro" id="IPR001986">
    <property type="entry name" value="Enolpyruvate_Tfrase_dom"/>
</dbReference>
<evidence type="ECO:0000256" key="8">
    <source>
        <dbReference type="ARBA" id="ARBA00023306"/>
    </source>
</evidence>
<keyword evidence="3" id="KW-0963">Cytoplasm</keyword>
<dbReference type="AlphaFoldDB" id="A0A931YE06"/>
<dbReference type="InterPro" id="IPR036968">
    <property type="entry name" value="Enolpyruvate_Tfrase_sf"/>
</dbReference>
<sequence>MAKFIINGGRTLSGSVKISGSKNAALPLIAGSILVKETRLANVPRIDDVERMLEVIHHLGGVCDWTGPNELLINTQNLESKPLPEPARKLRASILFAGPMLARFGQAELPYPGGDIIGARPLDTHLNAFKKLGVVVEEKENLHLKAGQFNGAKLVLQEPSVTATENILMLAAGMAKEVEMRLAAAEPHVQNLCHFLISAGVEISGVGTTTLKIKGRKIFLNNTSHQIIPDDLEVSAFAVLAAATKSQIILSPVEFEYLDSVLFQLEKMRVNFQTGSDFLTILPPVSAYKSFRIQSGLYPKLVCDHLPPFAVLATEAEGASLVHEWLYEARQSYIRELTKMGANAVIMDPHRALIVGPTPLYGKEVSSYDIRSGMTMVVAALVAKGQTIINGVEHIDRGYENLEGRLRAIGADIRRES</sequence>
<gene>
    <name evidence="16" type="primary">murA</name>
    <name evidence="16" type="ORF">HYV66_03145</name>
</gene>
<dbReference type="GO" id="GO:0071555">
    <property type="term" value="P:cell wall organization"/>
    <property type="evidence" value="ECO:0007669"/>
    <property type="project" value="UniProtKB-KW"/>
</dbReference>
<feature type="domain" description="Enolpyruvate transferase" evidence="15">
    <location>
        <begin position="7"/>
        <end position="405"/>
    </location>
</feature>
<comment type="similarity">
    <text evidence="10">Belongs to the EPSP synthase family. MurA subfamily.</text>
</comment>
<dbReference type="Gene3D" id="3.65.10.10">
    <property type="entry name" value="Enolpyruvate transferase domain"/>
    <property type="match status" value="2"/>
</dbReference>
<dbReference type="NCBIfam" id="TIGR01072">
    <property type="entry name" value="murA"/>
    <property type="match status" value="1"/>
</dbReference>
<dbReference type="EC" id="2.5.1.7" evidence="11 14"/>
<keyword evidence="8" id="KW-0131">Cell cycle</keyword>
<accession>A0A931YE06</accession>
<comment type="caution">
    <text evidence="16">The sequence shown here is derived from an EMBL/GenBank/DDBJ whole genome shotgun (WGS) entry which is preliminary data.</text>
</comment>
<reference evidence="16" key="1">
    <citation type="submission" date="2020-07" db="EMBL/GenBank/DDBJ databases">
        <title>Huge and variable diversity of episymbiotic CPR bacteria and DPANN archaea in groundwater ecosystems.</title>
        <authorList>
            <person name="He C.Y."/>
            <person name="Keren R."/>
            <person name="Whittaker M."/>
            <person name="Farag I.F."/>
            <person name="Doudna J."/>
            <person name="Cate J.H.D."/>
            <person name="Banfield J.F."/>
        </authorList>
    </citation>
    <scope>NUCLEOTIDE SEQUENCE</scope>
    <source>
        <strain evidence="16">NC_groundwater_418_Ag_B-0.1um_45_10</strain>
    </source>
</reference>
<dbReference type="GO" id="GO:0009252">
    <property type="term" value="P:peptidoglycan biosynthetic process"/>
    <property type="evidence" value="ECO:0007669"/>
    <property type="project" value="UniProtKB-UniRule"/>
</dbReference>
<evidence type="ECO:0000256" key="12">
    <source>
        <dbReference type="ARBA" id="ARBA00039754"/>
    </source>
</evidence>
<evidence type="ECO:0000259" key="15">
    <source>
        <dbReference type="Pfam" id="PF00275"/>
    </source>
</evidence>
<dbReference type="CDD" id="cd01555">
    <property type="entry name" value="UdpNAET"/>
    <property type="match status" value="1"/>
</dbReference>
<protein>
    <recommendedName>
        <fullName evidence="12 14">UDP-N-acetylglucosamine 1-carboxyvinyltransferase</fullName>
        <ecNumber evidence="11 14">2.5.1.7</ecNumber>
    </recommendedName>
</protein>
<organism evidence="16 17">
    <name type="scientific">Candidatus Sungiibacteriota bacterium</name>
    <dbReference type="NCBI Taxonomy" id="2750080"/>
    <lineage>
        <taxon>Bacteria</taxon>
        <taxon>Candidatus Sungiibacteriota</taxon>
    </lineage>
</organism>
<evidence type="ECO:0000256" key="6">
    <source>
        <dbReference type="ARBA" id="ARBA00022960"/>
    </source>
</evidence>
<dbReference type="InterPro" id="IPR005750">
    <property type="entry name" value="UDP_GlcNAc_COvinyl_MurA"/>
</dbReference>
<dbReference type="GO" id="GO:0019277">
    <property type="term" value="P:UDP-N-acetylgalactosamine biosynthetic process"/>
    <property type="evidence" value="ECO:0007669"/>
    <property type="project" value="InterPro"/>
</dbReference>
<dbReference type="SUPFAM" id="SSF55205">
    <property type="entry name" value="EPT/RTPC-like"/>
    <property type="match status" value="1"/>
</dbReference>
<evidence type="ECO:0000256" key="3">
    <source>
        <dbReference type="ARBA" id="ARBA00022490"/>
    </source>
</evidence>
<evidence type="ECO:0000256" key="14">
    <source>
        <dbReference type="NCBIfam" id="TIGR01072"/>
    </source>
</evidence>
<dbReference type="InterPro" id="IPR013792">
    <property type="entry name" value="RNA3'P_cycl/enolpyr_Trfase_a/b"/>
</dbReference>
<evidence type="ECO:0000256" key="5">
    <source>
        <dbReference type="ARBA" id="ARBA00022679"/>
    </source>
</evidence>
<proteinExistence type="inferred from homology"/>
<dbReference type="GO" id="GO:0008760">
    <property type="term" value="F:UDP-N-acetylglucosamine 1-carboxyvinyltransferase activity"/>
    <property type="evidence" value="ECO:0007669"/>
    <property type="project" value="UniProtKB-UniRule"/>
</dbReference>